<dbReference type="Gene3D" id="3.30.450.40">
    <property type="match status" value="1"/>
</dbReference>
<evidence type="ECO:0000259" key="4">
    <source>
        <dbReference type="PROSITE" id="PS51077"/>
    </source>
</evidence>
<keyword evidence="2" id="KW-0238">DNA-binding</keyword>
<dbReference type="InterPro" id="IPR029016">
    <property type="entry name" value="GAF-like_dom_sf"/>
</dbReference>
<dbReference type="RefSeq" id="WP_092214158.1">
    <property type="nucleotide sequence ID" value="NZ_FMUX01000021.1"/>
</dbReference>
<dbReference type="InterPro" id="IPR050707">
    <property type="entry name" value="HTH_MetabolicPath_Reg"/>
</dbReference>
<dbReference type="Gene3D" id="1.10.10.10">
    <property type="entry name" value="Winged helix-like DNA-binding domain superfamily/Winged helix DNA-binding domain"/>
    <property type="match status" value="1"/>
</dbReference>
<evidence type="ECO:0000259" key="5">
    <source>
        <dbReference type="PROSITE" id="PS51078"/>
    </source>
</evidence>
<feature type="domain" description="IclR-ED" evidence="5">
    <location>
        <begin position="62"/>
        <end position="247"/>
    </location>
</feature>
<keyword evidence="7" id="KW-1185">Reference proteome</keyword>
<evidence type="ECO:0000256" key="2">
    <source>
        <dbReference type="ARBA" id="ARBA00023125"/>
    </source>
</evidence>
<dbReference type="SUPFAM" id="SSF55781">
    <property type="entry name" value="GAF domain-like"/>
    <property type="match status" value="1"/>
</dbReference>
<reference evidence="6 7" key="1">
    <citation type="submission" date="2016-10" db="EMBL/GenBank/DDBJ databases">
        <authorList>
            <person name="de Groot N.N."/>
        </authorList>
    </citation>
    <scope>NUCLEOTIDE SEQUENCE [LARGE SCALE GENOMIC DNA]</scope>
    <source>
        <strain evidence="6 7">AA1</strain>
    </source>
</reference>
<dbReference type="AlphaFoldDB" id="A0A1G5IQI3"/>
<dbReference type="STRING" id="419481.SAMN05216233_12166"/>
<dbReference type="GO" id="GO:0045892">
    <property type="term" value="P:negative regulation of DNA-templated transcription"/>
    <property type="evidence" value="ECO:0007669"/>
    <property type="project" value="TreeGrafter"/>
</dbReference>
<keyword evidence="1" id="KW-0805">Transcription regulation</keyword>
<dbReference type="InterPro" id="IPR005471">
    <property type="entry name" value="Tscrpt_reg_IclR_N"/>
</dbReference>
<protein>
    <submittedName>
        <fullName evidence="6">Transcriptional regulator, IclR family</fullName>
    </submittedName>
</protein>
<dbReference type="GO" id="GO:0003700">
    <property type="term" value="F:DNA-binding transcription factor activity"/>
    <property type="evidence" value="ECO:0007669"/>
    <property type="project" value="TreeGrafter"/>
</dbReference>
<accession>A0A1G5IQI3</accession>
<dbReference type="InterPro" id="IPR036390">
    <property type="entry name" value="WH_DNA-bd_sf"/>
</dbReference>
<dbReference type="PROSITE" id="PS51078">
    <property type="entry name" value="ICLR_ED"/>
    <property type="match status" value="1"/>
</dbReference>
<keyword evidence="3" id="KW-0804">Transcription</keyword>
<feature type="domain" description="HTH iclR-type" evidence="4">
    <location>
        <begin position="5"/>
        <end position="68"/>
    </location>
</feature>
<sequence>MIKGAQSAYRILNILSLIVEESEETVSPREISERLGIPAPTVHRLLSVLKECRFVSCDPDTKGYRVGDECIIRPNFDRDQRILSRFSPLAHEAARTFGYTTSLYSRDNDDCTCVERVEGTHNIQVFSSRVGERRPLGLGSCTLGILAVLPTDEGDAILARNEPELKERMVGSWDTLKLFLEISRNRGYGYAYDLAVDGAVGLAFPLCSGGEVVGSVTVDALKGAEWDNKLDDMVAFFRTRLNQPAKK</sequence>
<dbReference type="GO" id="GO:0003677">
    <property type="term" value="F:DNA binding"/>
    <property type="evidence" value="ECO:0007669"/>
    <property type="project" value="UniProtKB-KW"/>
</dbReference>
<dbReference type="SUPFAM" id="SSF46785">
    <property type="entry name" value="Winged helix' DNA-binding domain"/>
    <property type="match status" value="1"/>
</dbReference>
<dbReference type="EMBL" id="FMUX01000021">
    <property type="protein sequence ID" value="SCY78283.1"/>
    <property type="molecule type" value="Genomic_DNA"/>
</dbReference>
<name>A0A1G5IQI3_9BACT</name>
<dbReference type="InterPro" id="IPR036388">
    <property type="entry name" value="WH-like_DNA-bd_sf"/>
</dbReference>
<evidence type="ECO:0000256" key="3">
    <source>
        <dbReference type="ARBA" id="ARBA00023163"/>
    </source>
</evidence>
<dbReference type="PANTHER" id="PTHR30136:SF39">
    <property type="entry name" value="TRANSCRIPTIONAL REGULATORY PROTEIN"/>
    <property type="match status" value="1"/>
</dbReference>
<evidence type="ECO:0000313" key="6">
    <source>
        <dbReference type="EMBL" id="SCY78283.1"/>
    </source>
</evidence>
<dbReference type="OrthoDB" id="5416964at2"/>
<dbReference type="Proteomes" id="UP000198870">
    <property type="component" value="Unassembled WGS sequence"/>
</dbReference>
<evidence type="ECO:0000313" key="7">
    <source>
        <dbReference type="Proteomes" id="UP000198870"/>
    </source>
</evidence>
<organism evidence="6 7">
    <name type="scientific">Desulfoluna spongiiphila</name>
    <dbReference type="NCBI Taxonomy" id="419481"/>
    <lineage>
        <taxon>Bacteria</taxon>
        <taxon>Pseudomonadati</taxon>
        <taxon>Thermodesulfobacteriota</taxon>
        <taxon>Desulfobacteria</taxon>
        <taxon>Desulfobacterales</taxon>
        <taxon>Desulfolunaceae</taxon>
        <taxon>Desulfoluna</taxon>
    </lineage>
</organism>
<dbReference type="Pfam" id="PF09339">
    <property type="entry name" value="HTH_IclR"/>
    <property type="match status" value="1"/>
</dbReference>
<dbReference type="InterPro" id="IPR014757">
    <property type="entry name" value="Tscrpt_reg_IclR_C"/>
</dbReference>
<dbReference type="PROSITE" id="PS51077">
    <property type="entry name" value="HTH_ICLR"/>
    <property type="match status" value="1"/>
</dbReference>
<dbReference type="InterPro" id="IPR011991">
    <property type="entry name" value="ArsR-like_HTH"/>
</dbReference>
<proteinExistence type="predicted"/>
<gene>
    <name evidence="6" type="ORF">SAMN05216233_12166</name>
</gene>
<evidence type="ECO:0000256" key="1">
    <source>
        <dbReference type="ARBA" id="ARBA00023015"/>
    </source>
</evidence>
<dbReference type="SMART" id="SM00346">
    <property type="entry name" value="HTH_ICLR"/>
    <property type="match status" value="1"/>
</dbReference>
<dbReference type="CDD" id="cd00090">
    <property type="entry name" value="HTH_ARSR"/>
    <property type="match status" value="1"/>
</dbReference>
<dbReference type="PANTHER" id="PTHR30136">
    <property type="entry name" value="HELIX-TURN-HELIX TRANSCRIPTIONAL REGULATOR, ICLR FAMILY"/>
    <property type="match status" value="1"/>
</dbReference>
<dbReference type="Pfam" id="PF01614">
    <property type="entry name" value="IclR_C"/>
    <property type="match status" value="1"/>
</dbReference>